<dbReference type="eggNOG" id="KOG0575">
    <property type="taxonomic scope" value="Eukaryota"/>
</dbReference>
<dbReference type="InterPro" id="IPR000719">
    <property type="entry name" value="Prot_kinase_dom"/>
</dbReference>
<dbReference type="SUPFAM" id="SSF56112">
    <property type="entry name" value="Protein kinase-like (PK-like)"/>
    <property type="match status" value="1"/>
</dbReference>
<dbReference type="Pfam" id="PF00069">
    <property type="entry name" value="Pkinase"/>
    <property type="match status" value="1"/>
</dbReference>
<dbReference type="InterPro" id="IPR011009">
    <property type="entry name" value="Kinase-like_dom_sf"/>
</dbReference>
<dbReference type="KEGG" id="tva:5468113"/>
<dbReference type="Proteomes" id="UP000001542">
    <property type="component" value="Unassembled WGS sequence"/>
</dbReference>
<dbReference type="VEuPathDB" id="TrichDB:TVAG_035810"/>
<keyword evidence="3" id="KW-1185">Reference proteome</keyword>
<dbReference type="PROSITE" id="PS50011">
    <property type="entry name" value="PROTEIN_KINASE_DOM"/>
    <property type="match status" value="1"/>
</dbReference>
<organism evidence="2 3">
    <name type="scientific">Trichomonas vaginalis (strain ATCC PRA-98 / G3)</name>
    <dbReference type="NCBI Taxonomy" id="412133"/>
    <lineage>
        <taxon>Eukaryota</taxon>
        <taxon>Metamonada</taxon>
        <taxon>Parabasalia</taxon>
        <taxon>Trichomonadida</taxon>
        <taxon>Trichomonadidae</taxon>
        <taxon>Trichomonas</taxon>
    </lineage>
</organism>
<dbReference type="AlphaFoldDB" id="A2DAQ4"/>
<dbReference type="PANTHER" id="PTHR24362:SF309">
    <property type="entry name" value="PROTEIN KINASE DOMAIN-CONTAINING PROTEIN"/>
    <property type="match status" value="1"/>
</dbReference>
<proteinExistence type="predicted"/>
<feature type="domain" description="Protein kinase" evidence="1">
    <location>
        <begin position="1"/>
        <end position="121"/>
    </location>
</feature>
<dbReference type="InParanoid" id="A2DAQ4"/>
<dbReference type="GO" id="GO:0005524">
    <property type="term" value="F:ATP binding"/>
    <property type="evidence" value="ECO:0007669"/>
    <property type="project" value="InterPro"/>
</dbReference>
<dbReference type="Gene3D" id="1.10.510.10">
    <property type="entry name" value="Transferase(Phosphotransferase) domain 1"/>
    <property type="match status" value="1"/>
</dbReference>
<reference evidence="2" key="2">
    <citation type="journal article" date="2007" name="Science">
        <title>Draft genome sequence of the sexually transmitted pathogen Trichomonas vaginalis.</title>
        <authorList>
            <person name="Carlton J.M."/>
            <person name="Hirt R.P."/>
            <person name="Silva J.C."/>
            <person name="Delcher A.L."/>
            <person name="Schatz M."/>
            <person name="Zhao Q."/>
            <person name="Wortman J.R."/>
            <person name="Bidwell S.L."/>
            <person name="Alsmark U.C.M."/>
            <person name="Besteiro S."/>
            <person name="Sicheritz-Ponten T."/>
            <person name="Noel C.J."/>
            <person name="Dacks J.B."/>
            <person name="Foster P.G."/>
            <person name="Simillion C."/>
            <person name="Van de Peer Y."/>
            <person name="Miranda-Saavedra D."/>
            <person name="Barton G.J."/>
            <person name="Westrop G.D."/>
            <person name="Mueller S."/>
            <person name="Dessi D."/>
            <person name="Fiori P.L."/>
            <person name="Ren Q."/>
            <person name="Paulsen I."/>
            <person name="Zhang H."/>
            <person name="Bastida-Corcuera F.D."/>
            <person name="Simoes-Barbosa A."/>
            <person name="Brown M.T."/>
            <person name="Hayes R.D."/>
            <person name="Mukherjee M."/>
            <person name="Okumura C.Y."/>
            <person name="Schneider R."/>
            <person name="Smith A.J."/>
            <person name="Vanacova S."/>
            <person name="Villalvazo M."/>
            <person name="Haas B.J."/>
            <person name="Pertea M."/>
            <person name="Feldblyum T.V."/>
            <person name="Utterback T.R."/>
            <person name="Shu C.L."/>
            <person name="Osoegawa K."/>
            <person name="de Jong P.J."/>
            <person name="Hrdy I."/>
            <person name="Horvathova L."/>
            <person name="Zubacova Z."/>
            <person name="Dolezal P."/>
            <person name="Malik S.B."/>
            <person name="Logsdon J.M. Jr."/>
            <person name="Henze K."/>
            <person name="Gupta A."/>
            <person name="Wang C.C."/>
            <person name="Dunne R.L."/>
            <person name="Upcroft J.A."/>
            <person name="Upcroft P."/>
            <person name="White O."/>
            <person name="Salzberg S.L."/>
            <person name="Tang P."/>
            <person name="Chiu C.-H."/>
            <person name="Lee Y.-S."/>
            <person name="Embley T.M."/>
            <person name="Coombs G.H."/>
            <person name="Mottram J.C."/>
            <person name="Tachezy J."/>
            <person name="Fraser-Liggett C.M."/>
            <person name="Johnson P.J."/>
        </authorList>
    </citation>
    <scope>NUCLEOTIDE SEQUENCE [LARGE SCALE GENOMIC DNA]</scope>
    <source>
        <strain evidence="2">G3</strain>
    </source>
</reference>
<dbReference type="OrthoDB" id="10252354at2759"/>
<gene>
    <name evidence="2" type="ORF">TVAG_035810</name>
</gene>
<evidence type="ECO:0000259" key="1">
    <source>
        <dbReference type="PROSITE" id="PS50011"/>
    </source>
</evidence>
<dbReference type="STRING" id="5722.A2DAQ4"/>
<evidence type="ECO:0000313" key="2">
    <source>
        <dbReference type="EMBL" id="EAY22557.1"/>
    </source>
</evidence>
<reference evidence="2" key="1">
    <citation type="submission" date="2006-10" db="EMBL/GenBank/DDBJ databases">
        <authorList>
            <person name="Amadeo P."/>
            <person name="Zhao Q."/>
            <person name="Wortman J."/>
            <person name="Fraser-Liggett C."/>
            <person name="Carlton J."/>
        </authorList>
    </citation>
    <scope>NUCLEOTIDE SEQUENCE</scope>
    <source>
        <strain evidence="2">G3</strain>
    </source>
</reference>
<name>A2DAQ4_TRIV3</name>
<accession>A2DAQ4</accession>
<evidence type="ECO:0000313" key="3">
    <source>
        <dbReference type="Proteomes" id="UP000001542"/>
    </source>
</evidence>
<dbReference type="EMBL" id="DS113183">
    <property type="protein sequence ID" value="EAY22557.1"/>
    <property type="molecule type" value="Genomic_DNA"/>
</dbReference>
<dbReference type="GO" id="GO:0004672">
    <property type="term" value="F:protein kinase activity"/>
    <property type="evidence" value="ECO:0007669"/>
    <property type="project" value="InterPro"/>
</dbReference>
<dbReference type="SMR" id="A2DAQ4"/>
<sequence>MHSKRICHNNIRPSKFLLDKYGRVQISDFCNAAQYQENEESKFEHAQSVDSWSLGVTFYYMLTGRLITDLYFSEEEAMSKDFSHIKYPEVSKECIRLISSCLNNNEKARPSVDELLSSPLFNPFRPVKMSASKQTAFSANTSLRAIPVIVKPVLTKVVKTSI</sequence>
<dbReference type="VEuPathDB" id="TrichDB:TVAGG3_0812210"/>
<protein>
    <recommendedName>
        <fullName evidence="1">Protein kinase domain-containing protein</fullName>
    </recommendedName>
</protein>
<dbReference type="PANTHER" id="PTHR24362">
    <property type="entry name" value="SERINE/THREONINE-PROTEIN KINASE NEK"/>
    <property type="match status" value="1"/>
</dbReference>